<comment type="caution">
    <text evidence="1">The sequence shown here is derived from an EMBL/GenBank/DDBJ whole genome shotgun (WGS) entry which is preliminary data.</text>
</comment>
<dbReference type="eggNOG" id="COG0251">
    <property type="taxonomic scope" value="Bacteria"/>
</dbReference>
<dbReference type="STRING" id="41997.RV16_GL000878"/>
<dbReference type="PATRIC" id="fig|1139996.3.peg.1170"/>
<dbReference type="EMBL" id="AHYT01000004">
    <property type="protein sequence ID" value="EOT29239.1"/>
    <property type="molecule type" value="Genomic_DNA"/>
</dbReference>
<dbReference type="PANTHER" id="PTHR11803">
    <property type="entry name" value="2-IMINOBUTANOATE/2-IMINOPROPANOATE DEAMINASE RIDA"/>
    <property type="match status" value="1"/>
</dbReference>
<dbReference type="GO" id="GO:0019239">
    <property type="term" value="F:deaminase activity"/>
    <property type="evidence" value="ECO:0007669"/>
    <property type="project" value="TreeGrafter"/>
</dbReference>
<dbReference type="PANTHER" id="PTHR11803:SF39">
    <property type="entry name" value="2-IMINOBUTANOATE_2-IMINOPROPANOATE DEAMINASE"/>
    <property type="match status" value="1"/>
</dbReference>
<dbReference type="HOGENOM" id="CLU_100715_9_1_9"/>
<reference evidence="1 2" key="1">
    <citation type="submission" date="2013-03" db="EMBL/GenBank/DDBJ databases">
        <title>The Genome Sequence of Enterococcus saccharolyticus ATCC_43076 (Illumina only assembly).</title>
        <authorList>
            <consortium name="The Broad Institute Genomics Platform"/>
            <consortium name="The Broad Institute Genome Sequencing Center for Infectious Disease"/>
            <person name="Earl A."/>
            <person name="Russ C."/>
            <person name="Gilmore M."/>
            <person name="Surin D."/>
            <person name="Walker B."/>
            <person name="Young S."/>
            <person name="Zeng Q."/>
            <person name="Gargeya S."/>
            <person name="Fitzgerald M."/>
            <person name="Haas B."/>
            <person name="Abouelleil A."/>
            <person name="Allen A.W."/>
            <person name="Alvarado L."/>
            <person name="Arachchi H.M."/>
            <person name="Berlin A.M."/>
            <person name="Chapman S.B."/>
            <person name="Gainer-Dewar J."/>
            <person name="Goldberg J."/>
            <person name="Griggs A."/>
            <person name="Gujja S."/>
            <person name="Hansen M."/>
            <person name="Howarth C."/>
            <person name="Imamovic A."/>
            <person name="Ireland A."/>
            <person name="Larimer J."/>
            <person name="McCowan C."/>
            <person name="Murphy C."/>
            <person name="Pearson M."/>
            <person name="Poon T.W."/>
            <person name="Priest M."/>
            <person name="Roberts A."/>
            <person name="Saif S."/>
            <person name="Shea T."/>
            <person name="Sisk P."/>
            <person name="Sykes S."/>
            <person name="Wortman J."/>
            <person name="Nusbaum C."/>
            <person name="Birren B."/>
        </authorList>
    </citation>
    <scope>NUCLEOTIDE SEQUENCE [LARGE SCALE GENOMIC DNA]</scope>
    <source>
        <strain evidence="1 2">ATCC 43076</strain>
    </source>
</reference>
<dbReference type="RefSeq" id="WP_016174988.1">
    <property type="nucleotide sequence ID" value="NZ_KE136389.1"/>
</dbReference>
<protein>
    <recommendedName>
        <fullName evidence="3">TdcF protein</fullName>
    </recommendedName>
</protein>
<organism evidence="1 2">
    <name type="scientific">Enterococcus saccharolyticus subsp. saccharolyticus ATCC 43076</name>
    <dbReference type="NCBI Taxonomy" id="1139996"/>
    <lineage>
        <taxon>Bacteria</taxon>
        <taxon>Bacillati</taxon>
        <taxon>Bacillota</taxon>
        <taxon>Bacilli</taxon>
        <taxon>Lactobacillales</taxon>
        <taxon>Enterococcaceae</taxon>
        <taxon>Enterococcus</taxon>
    </lineage>
</organism>
<sequence>MGEKLDITEQTKKCFAHLQNVMDETELTFDDLVKVNVYLTSMQHFKAMNAVYEQAFAAPYPARTCVAVLELPLDADVEIECIAKKS</sequence>
<proteinExistence type="predicted"/>
<evidence type="ECO:0000313" key="1">
    <source>
        <dbReference type="EMBL" id="EOT29239.1"/>
    </source>
</evidence>
<dbReference type="CDD" id="cd00448">
    <property type="entry name" value="YjgF_YER057c_UK114_family"/>
    <property type="match status" value="1"/>
</dbReference>
<dbReference type="Pfam" id="PF01042">
    <property type="entry name" value="Ribonuc_L-PSP"/>
    <property type="match status" value="1"/>
</dbReference>
<evidence type="ECO:0008006" key="3">
    <source>
        <dbReference type="Google" id="ProtNLM"/>
    </source>
</evidence>
<dbReference type="InterPro" id="IPR006175">
    <property type="entry name" value="YjgF/YER057c/UK114"/>
</dbReference>
<dbReference type="AlphaFoldDB" id="S0NX07"/>
<dbReference type="GO" id="GO:0005829">
    <property type="term" value="C:cytosol"/>
    <property type="evidence" value="ECO:0007669"/>
    <property type="project" value="TreeGrafter"/>
</dbReference>
<dbReference type="Proteomes" id="UP000014136">
    <property type="component" value="Unassembled WGS sequence"/>
</dbReference>
<gene>
    <name evidence="1" type="ORF">OMQ_01191</name>
</gene>
<keyword evidence="2" id="KW-1185">Reference proteome</keyword>
<dbReference type="InterPro" id="IPR035959">
    <property type="entry name" value="RutC-like_sf"/>
</dbReference>
<dbReference type="Gene3D" id="3.30.1330.40">
    <property type="entry name" value="RutC-like"/>
    <property type="match status" value="1"/>
</dbReference>
<dbReference type="SUPFAM" id="SSF55298">
    <property type="entry name" value="YjgF-like"/>
    <property type="match status" value="1"/>
</dbReference>
<name>S0NX07_9ENTE</name>
<dbReference type="OrthoDB" id="9803101at2"/>
<accession>S0NX07</accession>
<evidence type="ECO:0000313" key="2">
    <source>
        <dbReference type="Proteomes" id="UP000014136"/>
    </source>
</evidence>